<keyword evidence="8" id="KW-0966">Cell projection</keyword>
<dbReference type="GO" id="GO:0005858">
    <property type="term" value="C:axonemal dynein complex"/>
    <property type="evidence" value="ECO:0007669"/>
    <property type="project" value="TreeGrafter"/>
</dbReference>
<evidence type="ECO:0000256" key="5">
    <source>
        <dbReference type="ARBA" id="ARBA00022846"/>
    </source>
</evidence>
<keyword evidence="6" id="KW-0969">Cilium</keyword>
<organism evidence="13 14">
    <name type="scientific">Periophthalmus magnuspinnatus</name>
    <dbReference type="NCBI Taxonomy" id="409849"/>
    <lineage>
        <taxon>Eukaryota</taxon>
        <taxon>Metazoa</taxon>
        <taxon>Chordata</taxon>
        <taxon>Craniata</taxon>
        <taxon>Vertebrata</taxon>
        <taxon>Euteleostomi</taxon>
        <taxon>Actinopterygii</taxon>
        <taxon>Neopterygii</taxon>
        <taxon>Teleostei</taxon>
        <taxon>Neoteleostei</taxon>
        <taxon>Acanthomorphata</taxon>
        <taxon>Gobiaria</taxon>
        <taxon>Gobiiformes</taxon>
        <taxon>Gobioidei</taxon>
        <taxon>Gobiidae</taxon>
        <taxon>Oxudercinae</taxon>
        <taxon>Periophthalmus</taxon>
    </lineage>
</organism>
<dbReference type="InterPro" id="IPR001680">
    <property type="entry name" value="WD40_rpt"/>
</dbReference>
<dbReference type="Pfam" id="PF00400">
    <property type="entry name" value="WD40"/>
    <property type="match status" value="1"/>
</dbReference>
<dbReference type="Gene3D" id="2.130.10.10">
    <property type="entry name" value="YVTN repeat-like/Quinoprotein amine dehydrogenase"/>
    <property type="match status" value="1"/>
</dbReference>
<dbReference type="SUPFAM" id="SSF50978">
    <property type="entry name" value="WD40 repeat-like"/>
    <property type="match status" value="1"/>
</dbReference>
<feature type="compositionally biased region" description="Polar residues" evidence="12">
    <location>
        <begin position="103"/>
        <end position="113"/>
    </location>
</feature>
<dbReference type="GO" id="GO:0003341">
    <property type="term" value="P:cilium movement"/>
    <property type="evidence" value="ECO:0007669"/>
    <property type="project" value="TreeGrafter"/>
</dbReference>
<evidence type="ECO:0000256" key="4">
    <source>
        <dbReference type="ARBA" id="ARBA00022737"/>
    </source>
</evidence>
<evidence type="ECO:0000313" key="13">
    <source>
        <dbReference type="Ensembl" id="ENSPMGP00000018839.1"/>
    </source>
</evidence>
<keyword evidence="5" id="KW-0282">Flagellum</keyword>
<keyword evidence="4" id="KW-0677">Repeat</keyword>
<feature type="compositionally biased region" description="Low complexity" evidence="12">
    <location>
        <begin position="126"/>
        <end position="143"/>
    </location>
</feature>
<evidence type="ECO:0000313" key="14">
    <source>
        <dbReference type="Proteomes" id="UP000261520"/>
    </source>
</evidence>
<dbReference type="PANTHER" id="PTHR12442">
    <property type="entry name" value="DYNEIN INTERMEDIATE CHAIN"/>
    <property type="match status" value="1"/>
</dbReference>
<keyword evidence="2" id="KW-0963">Cytoplasm</keyword>
<evidence type="ECO:0000256" key="11">
    <source>
        <dbReference type="ARBA" id="ARBA00041557"/>
    </source>
</evidence>
<evidence type="ECO:0000256" key="9">
    <source>
        <dbReference type="ARBA" id="ARBA00024190"/>
    </source>
</evidence>
<reference evidence="13" key="2">
    <citation type="submission" date="2025-09" db="UniProtKB">
        <authorList>
            <consortium name="Ensembl"/>
        </authorList>
    </citation>
    <scope>IDENTIFICATION</scope>
</reference>
<accession>A0A3B4AQF7</accession>
<comment type="subcellular location">
    <subcellularLocation>
        <location evidence="1">Cytoplasm</location>
        <location evidence="1">Cytoskeleton</location>
        <location evidence="1">Flagellum axoneme</location>
    </subcellularLocation>
    <subcellularLocation>
        <location evidence="9">Dynein axonemal particle</location>
    </subcellularLocation>
</comment>
<feature type="compositionally biased region" description="Basic and acidic residues" evidence="12">
    <location>
        <begin position="76"/>
        <end position="87"/>
    </location>
</feature>
<evidence type="ECO:0000256" key="10">
    <source>
        <dbReference type="ARBA" id="ARBA00040002"/>
    </source>
</evidence>
<dbReference type="GO" id="GO:0045504">
    <property type="term" value="F:dynein heavy chain binding"/>
    <property type="evidence" value="ECO:0007669"/>
    <property type="project" value="TreeGrafter"/>
</dbReference>
<evidence type="ECO:0000256" key="7">
    <source>
        <dbReference type="ARBA" id="ARBA00023212"/>
    </source>
</evidence>
<keyword evidence="7" id="KW-0206">Cytoskeleton</keyword>
<dbReference type="InterPro" id="IPR050687">
    <property type="entry name" value="Dynein_IC"/>
</dbReference>
<feature type="region of interest" description="Disordered" evidence="12">
    <location>
        <begin position="72"/>
        <end position="146"/>
    </location>
</feature>
<dbReference type="InterPro" id="IPR015943">
    <property type="entry name" value="WD40/YVTN_repeat-like_dom_sf"/>
</dbReference>
<dbReference type="GO" id="GO:0045503">
    <property type="term" value="F:dynein light chain binding"/>
    <property type="evidence" value="ECO:0007669"/>
    <property type="project" value="TreeGrafter"/>
</dbReference>
<reference evidence="13" key="1">
    <citation type="submission" date="2025-08" db="UniProtKB">
        <authorList>
            <consortium name="Ensembl"/>
        </authorList>
    </citation>
    <scope>IDENTIFICATION</scope>
</reference>
<dbReference type="PANTHER" id="PTHR12442:SF12">
    <property type="entry name" value="DYNEIN AXONEMAL INTERMEDIATE CHAIN 4"/>
    <property type="match status" value="1"/>
</dbReference>
<dbReference type="FunFam" id="2.130.10.10:FF:001248">
    <property type="entry name" value="WD repeat domain 78"/>
    <property type="match status" value="1"/>
</dbReference>
<evidence type="ECO:0000256" key="1">
    <source>
        <dbReference type="ARBA" id="ARBA00004611"/>
    </source>
</evidence>
<dbReference type="Ensembl" id="ENSPMGT00000020087.1">
    <property type="protein sequence ID" value="ENSPMGP00000018839.1"/>
    <property type="gene ID" value="ENSPMGG00000015348.1"/>
</dbReference>
<name>A0A3B4AQF7_9GOBI</name>
<keyword evidence="14" id="KW-1185">Reference proteome</keyword>
<dbReference type="AlphaFoldDB" id="A0A3B4AQF7"/>
<evidence type="ECO:0000256" key="6">
    <source>
        <dbReference type="ARBA" id="ARBA00023069"/>
    </source>
</evidence>
<evidence type="ECO:0000256" key="8">
    <source>
        <dbReference type="ARBA" id="ARBA00023273"/>
    </source>
</evidence>
<dbReference type="SMART" id="SM00320">
    <property type="entry name" value="WD40"/>
    <property type="match status" value="5"/>
</dbReference>
<keyword evidence="3" id="KW-0853">WD repeat</keyword>
<evidence type="ECO:0000256" key="2">
    <source>
        <dbReference type="ARBA" id="ARBA00022490"/>
    </source>
</evidence>
<proteinExistence type="predicted"/>
<sequence>FMCLFPLELCISENSSEKHCPLCNSVQVFDEEGNDVTPQPLHQGESGAGPPKSSRLFLDEISTEFPRKNKTYTEICKNRPGNEKYTERSAQTLHPQNKHKLTQSDSVTTTETGEAQRRHHRDSGAEHSASLGSSSGTESATSSMRDLEVCVSEAEVQSLLSGDTLLHSLMVMERSLVANTLQDKLAAYRLLPVLPDPDSPCAAPQTSPEASGPALVHLWSFSCDLTLGRRVNSLVWNKNNPDLLAVGYGASESSSSAGLICCWSLKNPTWPERVVPCDSPVTALDFSVKSPCQLAVGMEDGTVMICSVHSPQSNTSVLHSRACPHKHVAPVLQVKWTLQDVGLRDDKDEALVSAATDGRICKWFVSNNGLDCTDMMKLKRVKSAKKLSTEKTTDTKPENILSALTPGMCVHFHPKESGVYLVGTWEGLIHKCSSSNTQQYMDTYKKHFGPVLGVSYSPLCPGVFLSCSSDWTVQLWTEERLTPALSLSSGHRAVLAVQWSPKAAAVFGAVSETGLEIWDLQSSILDPLVALAAPPSLSLTSLLFTSHTDCALVGDSGGRVCVYLLRDVPDCTGTGDKTHFNTTNHFF</sequence>
<dbReference type="Proteomes" id="UP000261520">
    <property type="component" value="Unplaced"/>
</dbReference>
<protein>
    <recommendedName>
        <fullName evidence="10">Dynein axonemal intermediate chain 4</fullName>
    </recommendedName>
    <alternativeName>
        <fullName evidence="11">WD repeat-containing protein 78</fullName>
    </alternativeName>
</protein>
<evidence type="ECO:0000256" key="3">
    <source>
        <dbReference type="ARBA" id="ARBA00022574"/>
    </source>
</evidence>
<dbReference type="GO" id="GO:0120293">
    <property type="term" value="C:dynein axonemal particle"/>
    <property type="evidence" value="ECO:0007669"/>
    <property type="project" value="UniProtKB-SubCell"/>
</dbReference>
<dbReference type="InterPro" id="IPR036322">
    <property type="entry name" value="WD40_repeat_dom_sf"/>
</dbReference>
<feature type="region of interest" description="Disordered" evidence="12">
    <location>
        <begin position="34"/>
        <end position="55"/>
    </location>
</feature>
<evidence type="ECO:0000256" key="12">
    <source>
        <dbReference type="SAM" id="MobiDB-lite"/>
    </source>
</evidence>